<feature type="non-terminal residue" evidence="2">
    <location>
        <position position="1"/>
    </location>
</feature>
<dbReference type="Gene3D" id="3.30.497.10">
    <property type="entry name" value="Antithrombin, subunit I, domain 2"/>
    <property type="match status" value="1"/>
</dbReference>
<comment type="caution">
    <text evidence="2">The sequence shown here is derived from an EMBL/GenBank/DDBJ whole genome shotgun (WGS) entry which is preliminary data.</text>
</comment>
<protein>
    <submittedName>
        <fullName evidence="2">PAI1 inhibitor</fullName>
    </submittedName>
</protein>
<sequence length="80" mass="8204">AQAAPVAPRLSQLVTDLGLRLFRAALGPRPDAHVAFAPFGAAWLLVALQVATAGRARRQLEEASGFSVDGEGARGGEPGV</sequence>
<evidence type="ECO:0000256" key="1">
    <source>
        <dbReference type="SAM" id="MobiDB-lite"/>
    </source>
</evidence>
<dbReference type="AlphaFoldDB" id="A0A7L3IWD4"/>
<dbReference type="Proteomes" id="UP000570592">
    <property type="component" value="Unassembled WGS sequence"/>
</dbReference>
<evidence type="ECO:0000313" key="2">
    <source>
        <dbReference type="EMBL" id="NXU21474.1"/>
    </source>
</evidence>
<reference evidence="2 3" key="1">
    <citation type="submission" date="2019-09" db="EMBL/GenBank/DDBJ databases">
        <title>Bird 10,000 Genomes (B10K) Project - Family phase.</title>
        <authorList>
            <person name="Zhang G."/>
        </authorList>
    </citation>
    <scope>NUCLEOTIDE SEQUENCE [LARGE SCALE GENOMIC DNA]</scope>
    <source>
        <strain evidence="2">B10K-DU-029-51</strain>
    </source>
</reference>
<dbReference type="EMBL" id="VZTX01042125">
    <property type="protein sequence ID" value="NXU21474.1"/>
    <property type="molecule type" value="Genomic_DNA"/>
</dbReference>
<gene>
    <name evidence="2" type="primary">Serpine1</name>
    <name evidence="2" type="ORF">PARPUN_R14505</name>
</gene>
<evidence type="ECO:0000313" key="3">
    <source>
        <dbReference type="Proteomes" id="UP000570592"/>
    </source>
</evidence>
<feature type="region of interest" description="Disordered" evidence="1">
    <location>
        <begin position="61"/>
        <end position="80"/>
    </location>
</feature>
<keyword evidence="3" id="KW-1185">Reference proteome</keyword>
<dbReference type="InterPro" id="IPR042178">
    <property type="entry name" value="Serpin_sf_1"/>
</dbReference>
<proteinExistence type="predicted"/>
<organism evidence="2 3">
    <name type="scientific">Pardalotus punctatus</name>
    <name type="common">spotted pardalote</name>
    <dbReference type="NCBI Taxonomy" id="254575"/>
    <lineage>
        <taxon>Eukaryota</taxon>
        <taxon>Metazoa</taxon>
        <taxon>Chordata</taxon>
        <taxon>Craniata</taxon>
        <taxon>Vertebrata</taxon>
        <taxon>Euteleostomi</taxon>
        <taxon>Archelosauria</taxon>
        <taxon>Archosauria</taxon>
        <taxon>Dinosauria</taxon>
        <taxon>Saurischia</taxon>
        <taxon>Theropoda</taxon>
        <taxon>Coelurosauria</taxon>
        <taxon>Aves</taxon>
        <taxon>Neognathae</taxon>
        <taxon>Neoaves</taxon>
        <taxon>Telluraves</taxon>
        <taxon>Australaves</taxon>
        <taxon>Passeriformes</taxon>
        <taxon>Meliphagoidea</taxon>
        <taxon>Pardalotidae</taxon>
        <taxon>Pardalotus</taxon>
    </lineage>
</organism>
<accession>A0A7L3IWD4</accession>
<feature type="non-terminal residue" evidence="2">
    <location>
        <position position="80"/>
    </location>
</feature>
<dbReference type="InterPro" id="IPR036186">
    <property type="entry name" value="Serpin_sf"/>
</dbReference>
<dbReference type="SUPFAM" id="SSF56574">
    <property type="entry name" value="Serpins"/>
    <property type="match status" value="1"/>
</dbReference>
<name>A0A7L3IWD4_9PASS</name>